<organism evidence="1 2">
    <name type="scientific">Platanthera guangdongensis</name>
    <dbReference type="NCBI Taxonomy" id="2320717"/>
    <lineage>
        <taxon>Eukaryota</taxon>
        <taxon>Viridiplantae</taxon>
        <taxon>Streptophyta</taxon>
        <taxon>Embryophyta</taxon>
        <taxon>Tracheophyta</taxon>
        <taxon>Spermatophyta</taxon>
        <taxon>Magnoliopsida</taxon>
        <taxon>Liliopsida</taxon>
        <taxon>Asparagales</taxon>
        <taxon>Orchidaceae</taxon>
        <taxon>Orchidoideae</taxon>
        <taxon>Orchideae</taxon>
        <taxon>Orchidinae</taxon>
        <taxon>Platanthera</taxon>
    </lineage>
</organism>
<dbReference type="EMBL" id="JBBWWR010000014">
    <property type="protein sequence ID" value="KAK8952890.1"/>
    <property type="molecule type" value="Genomic_DNA"/>
</dbReference>
<keyword evidence="2" id="KW-1185">Reference proteome</keyword>
<name>A0ABR2LVJ6_9ASPA</name>
<reference evidence="1 2" key="1">
    <citation type="journal article" date="2022" name="Nat. Plants">
        <title>Genomes of leafy and leafless Platanthera orchids illuminate the evolution of mycoheterotrophy.</title>
        <authorList>
            <person name="Li M.H."/>
            <person name="Liu K.W."/>
            <person name="Li Z."/>
            <person name="Lu H.C."/>
            <person name="Ye Q.L."/>
            <person name="Zhang D."/>
            <person name="Wang J.Y."/>
            <person name="Li Y.F."/>
            <person name="Zhong Z.M."/>
            <person name="Liu X."/>
            <person name="Yu X."/>
            <person name="Liu D.K."/>
            <person name="Tu X.D."/>
            <person name="Liu B."/>
            <person name="Hao Y."/>
            <person name="Liao X.Y."/>
            <person name="Jiang Y.T."/>
            <person name="Sun W.H."/>
            <person name="Chen J."/>
            <person name="Chen Y.Q."/>
            <person name="Ai Y."/>
            <person name="Zhai J.W."/>
            <person name="Wu S.S."/>
            <person name="Zhou Z."/>
            <person name="Hsiao Y.Y."/>
            <person name="Wu W.L."/>
            <person name="Chen Y.Y."/>
            <person name="Lin Y.F."/>
            <person name="Hsu J.L."/>
            <person name="Li C.Y."/>
            <person name="Wang Z.W."/>
            <person name="Zhao X."/>
            <person name="Zhong W.Y."/>
            <person name="Ma X.K."/>
            <person name="Ma L."/>
            <person name="Huang J."/>
            <person name="Chen G.Z."/>
            <person name="Huang M.Z."/>
            <person name="Huang L."/>
            <person name="Peng D.H."/>
            <person name="Luo Y.B."/>
            <person name="Zou S.Q."/>
            <person name="Chen S.P."/>
            <person name="Lan S."/>
            <person name="Tsai W.C."/>
            <person name="Van de Peer Y."/>
            <person name="Liu Z.J."/>
        </authorList>
    </citation>
    <scope>NUCLEOTIDE SEQUENCE [LARGE SCALE GENOMIC DNA]</scope>
    <source>
        <strain evidence="1">Lor288</strain>
    </source>
</reference>
<evidence type="ECO:0000313" key="2">
    <source>
        <dbReference type="Proteomes" id="UP001412067"/>
    </source>
</evidence>
<proteinExistence type="predicted"/>
<comment type="caution">
    <text evidence="1">The sequence shown here is derived from an EMBL/GenBank/DDBJ whole genome shotgun (WGS) entry which is preliminary data.</text>
</comment>
<dbReference type="Proteomes" id="UP001412067">
    <property type="component" value="Unassembled WGS sequence"/>
</dbReference>
<dbReference type="PANTHER" id="PTHR33924:SF5">
    <property type="entry name" value="CATION-TRANSPORTING ATPASE"/>
    <property type="match status" value="1"/>
</dbReference>
<accession>A0ABR2LVJ6</accession>
<protein>
    <submittedName>
        <fullName evidence="1">Uncharacterized protein</fullName>
    </submittedName>
</protein>
<dbReference type="PANTHER" id="PTHR33924">
    <property type="entry name" value="CATION-TRANSPORTING ATPASE"/>
    <property type="match status" value="1"/>
</dbReference>
<sequence>MDWPEAPESDLSTSGHVYLFQEGRKRVPDGDHELLGHFKRAKLQGFEPVMEADEGIKMSSLQILKEQKIEILGNQNEEVGTSKTTEATTRMLLDKLVHMPMDHNLLRSDVTLQEHVVEKNSYKSDLVALDVDLNDPFYPYKKLGQVESADPSECGSTTGPIEINESMRKWNEMKQNGFVSTFQVKSLIPLAQKFKPTKKNNENIKKKVDTTRRKQSNMHTMVSASSQILSGLNPGIIKHVRNSKQVNSILKAMLQNEMLEKQETERSNSEIERGTNKVCNGWKAHSNASAHGHLELSLNKPLNPCSSNKKQYNDPKMPKPEFPLECDDDSLTLKLSSSATTMVAVHADKTTNADLSTNQEDISSLSYKALKRSKKRVKNAILKELPCIFVRDPHSKQHNGGSTKETLDEHLVRWKALFSQMEMSLILEENQLKFNLFRGFTNPGKLSNEYQTDIS</sequence>
<evidence type="ECO:0000313" key="1">
    <source>
        <dbReference type="EMBL" id="KAK8952890.1"/>
    </source>
</evidence>
<gene>
    <name evidence="1" type="ORF">KSP40_PGU007774</name>
</gene>